<evidence type="ECO:0000256" key="11">
    <source>
        <dbReference type="RuleBase" id="RU362068"/>
    </source>
</evidence>
<evidence type="ECO:0000256" key="3">
    <source>
        <dbReference type="ARBA" id="ARBA00007870"/>
    </source>
</evidence>
<dbReference type="InterPro" id="IPR013752">
    <property type="entry name" value="KPA_reductase"/>
</dbReference>
<keyword evidence="15" id="KW-1185">Reference proteome</keyword>
<evidence type="ECO:0000256" key="6">
    <source>
        <dbReference type="ARBA" id="ARBA00022655"/>
    </source>
</evidence>
<sequence length="306" mass="32073">MRVLVLGAGATGGYFGGRLAEGGADVTFLVRPKRASLLAAKGLRIQSPHGDAALKVKTVTADALSGHWDAVLLSCKAYDLDESIKAIAPAVGPDSMVVPILNGLAHYSALDEAFGAGRVVGGLCHIFSTLGKDGEIVHMNAIHRITFGERSGGTSPRTEALAQAFGPANCETRHSTEIMQEAWEKYVLLAPLAGMTCLMRASVGAIMATSEGEALMREMFEECATVASRAGHGPRPEARDLALGFLTQKGSAMTASMMRDLEGGGPIEGEHIVGDMARRAQAAGVAAPLLRVALAHLQAYEIRRKG</sequence>
<dbReference type="FunFam" id="1.10.1040.10:FF:000017">
    <property type="entry name" value="2-dehydropantoate 2-reductase"/>
    <property type="match status" value="1"/>
</dbReference>
<evidence type="ECO:0000256" key="8">
    <source>
        <dbReference type="ARBA" id="ARBA00023002"/>
    </source>
</evidence>
<evidence type="ECO:0000256" key="1">
    <source>
        <dbReference type="ARBA" id="ARBA00002919"/>
    </source>
</evidence>
<dbReference type="GO" id="GO:0015940">
    <property type="term" value="P:pantothenate biosynthetic process"/>
    <property type="evidence" value="ECO:0007669"/>
    <property type="project" value="UniProtKB-UniPathway"/>
</dbReference>
<reference evidence="14 15" key="1">
    <citation type="submission" date="2015-01" db="EMBL/GenBank/DDBJ databases">
        <title>Genome Sequence of Magnetospirillum magnetotacticum Strain MS-1.</title>
        <authorList>
            <person name="Marinov G.K."/>
            <person name="Smalley M.D."/>
            <person name="DeSalvo G."/>
        </authorList>
    </citation>
    <scope>NUCLEOTIDE SEQUENCE [LARGE SCALE GENOMIC DNA]</scope>
    <source>
        <strain evidence="14 15">MS-1</strain>
    </source>
</reference>
<keyword evidence="6 11" id="KW-0566">Pantothenate biosynthesis</keyword>
<evidence type="ECO:0000256" key="5">
    <source>
        <dbReference type="ARBA" id="ARBA00019465"/>
    </source>
</evidence>
<dbReference type="Pfam" id="PF02558">
    <property type="entry name" value="ApbA"/>
    <property type="match status" value="1"/>
</dbReference>
<dbReference type="InterPro" id="IPR008927">
    <property type="entry name" value="6-PGluconate_DH-like_C_sf"/>
</dbReference>
<dbReference type="GO" id="GO:0005737">
    <property type="term" value="C:cytoplasm"/>
    <property type="evidence" value="ECO:0007669"/>
    <property type="project" value="TreeGrafter"/>
</dbReference>
<comment type="function">
    <text evidence="1 11">Catalyzes the NADPH-dependent reduction of ketopantoate into pantoic acid.</text>
</comment>
<evidence type="ECO:0000259" key="13">
    <source>
        <dbReference type="Pfam" id="PF08546"/>
    </source>
</evidence>
<protein>
    <recommendedName>
        <fullName evidence="5 11">2-dehydropantoate 2-reductase</fullName>
        <ecNumber evidence="4 11">1.1.1.169</ecNumber>
    </recommendedName>
    <alternativeName>
        <fullName evidence="9 11">Ketopantoate reductase</fullName>
    </alternativeName>
</protein>
<dbReference type="SUPFAM" id="SSF48179">
    <property type="entry name" value="6-phosphogluconate dehydrogenase C-terminal domain-like"/>
    <property type="match status" value="1"/>
</dbReference>
<dbReference type="UniPathway" id="UPA00028">
    <property type="reaction ID" value="UER00004"/>
</dbReference>
<evidence type="ECO:0000259" key="12">
    <source>
        <dbReference type="Pfam" id="PF02558"/>
    </source>
</evidence>
<dbReference type="NCBIfam" id="TIGR00745">
    <property type="entry name" value="apbA_panE"/>
    <property type="match status" value="1"/>
</dbReference>
<dbReference type="InterPro" id="IPR051402">
    <property type="entry name" value="KPR-Related"/>
</dbReference>
<evidence type="ECO:0000313" key="15">
    <source>
        <dbReference type="Proteomes" id="UP000031971"/>
    </source>
</evidence>
<dbReference type="OrthoDB" id="247668at2"/>
<evidence type="ECO:0000256" key="7">
    <source>
        <dbReference type="ARBA" id="ARBA00022857"/>
    </source>
</evidence>
<dbReference type="InterPro" id="IPR003710">
    <property type="entry name" value="ApbA"/>
</dbReference>
<dbReference type="PANTHER" id="PTHR21708">
    <property type="entry name" value="PROBABLE 2-DEHYDROPANTOATE 2-REDUCTASE"/>
    <property type="match status" value="1"/>
</dbReference>
<feature type="domain" description="Ketopantoate reductase N-terminal" evidence="12">
    <location>
        <begin position="3"/>
        <end position="151"/>
    </location>
</feature>
<evidence type="ECO:0000256" key="4">
    <source>
        <dbReference type="ARBA" id="ARBA00013014"/>
    </source>
</evidence>
<feature type="domain" description="Ketopantoate reductase C-terminal" evidence="13">
    <location>
        <begin position="177"/>
        <end position="301"/>
    </location>
</feature>
<evidence type="ECO:0000256" key="9">
    <source>
        <dbReference type="ARBA" id="ARBA00032024"/>
    </source>
</evidence>
<dbReference type="EMBL" id="JXSL01000010">
    <property type="protein sequence ID" value="KIM00495.1"/>
    <property type="molecule type" value="Genomic_DNA"/>
</dbReference>
<dbReference type="Pfam" id="PF08546">
    <property type="entry name" value="ApbA_C"/>
    <property type="match status" value="1"/>
</dbReference>
<comment type="caution">
    <text evidence="14">The sequence shown here is derived from an EMBL/GenBank/DDBJ whole genome shotgun (WGS) entry which is preliminary data.</text>
</comment>
<name>A0A0C2YL33_PARME</name>
<dbReference type="FunFam" id="3.40.50.720:FF:000307">
    <property type="entry name" value="2-dehydropantoate 2-reductase"/>
    <property type="match status" value="1"/>
</dbReference>
<dbReference type="Gene3D" id="1.10.1040.10">
    <property type="entry name" value="N-(1-d-carboxylethyl)-l-norvaline Dehydrogenase, domain 2"/>
    <property type="match status" value="1"/>
</dbReference>
<proteinExistence type="inferred from homology"/>
<keyword evidence="8 11" id="KW-0560">Oxidoreductase</keyword>
<dbReference type="NCBIfam" id="NF005094">
    <property type="entry name" value="PRK06522.2-5"/>
    <property type="match status" value="1"/>
</dbReference>
<dbReference type="STRING" id="272627.CCC_01913"/>
<organism evidence="14 15">
    <name type="scientific">Paramagnetospirillum magnetotacticum MS-1</name>
    <dbReference type="NCBI Taxonomy" id="272627"/>
    <lineage>
        <taxon>Bacteria</taxon>
        <taxon>Pseudomonadati</taxon>
        <taxon>Pseudomonadota</taxon>
        <taxon>Alphaproteobacteria</taxon>
        <taxon>Rhodospirillales</taxon>
        <taxon>Magnetospirillaceae</taxon>
        <taxon>Paramagnetospirillum</taxon>
    </lineage>
</organism>
<dbReference type="AlphaFoldDB" id="A0A0C2YL33"/>
<accession>A0A0C2YL33</accession>
<dbReference type="InterPro" id="IPR013328">
    <property type="entry name" value="6PGD_dom2"/>
</dbReference>
<comment type="similarity">
    <text evidence="3 11">Belongs to the ketopantoate reductase family.</text>
</comment>
<dbReference type="Gene3D" id="3.40.50.720">
    <property type="entry name" value="NAD(P)-binding Rossmann-like Domain"/>
    <property type="match status" value="1"/>
</dbReference>
<comment type="catalytic activity">
    <reaction evidence="10 11">
        <text>(R)-pantoate + NADP(+) = 2-dehydropantoate + NADPH + H(+)</text>
        <dbReference type="Rhea" id="RHEA:16233"/>
        <dbReference type="ChEBI" id="CHEBI:11561"/>
        <dbReference type="ChEBI" id="CHEBI:15378"/>
        <dbReference type="ChEBI" id="CHEBI:15980"/>
        <dbReference type="ChEBI" id="CHEBI:57783"/>
        <dbReference type="ChEBI" id="CHEBI:58349"/>
        <dbReference type="EC" id="1.1.1.169"/>
    </reaction>
</comment>
<evidence type="ECO:0000313" key="14">
    <source>
        <dbReference type="EMBL" id="KIM00495.1"/>
    </source>
</evidence>
<gene>
    <name evidence="14" type="ORF">CCC_01913</name>
</gene>
<dbReference type="Proteomes" id="UP000031971">
    <property type="component" value="Unassembled WGS sequence"/>
</dbReference>
<evidence type="ECO:0000256" key="2">
    <source>
        <dbReference type="ARBA" id="ARBA00004994"/>
    </source>
</evidence>
<dbReference type="PANTHER" id="PTHR21708:SF26">
    <property type="entry name" value="2-DEHYDROPANTOATE 2-REDUCTASE"/>
    <property type="match status" value="1"/>
</dbReference>
<comment type="pathway">
    <text evidence="2 11">Cofactor biosynthesis; (R)-pantothenate biosynthesis; (R)-pantoate from 3-methyl-2-oxobutanoate: step 2/2.</text>
</comment>
<evidence type="ECO:0000256" key="10">
    <source>
        <dbReference type="ARBA" id="ARBA00048793"/>
    </source>
</evidence>
<dbReference type="GO" id="GO:0008677">
    <property type="term" value="F:2-dehydropantoate 2-reductase activity"/>
    <property type="evidence" value="ECO:0007669"/>
    <property type="project" value="UniProtKB-EC"/>
</dbReference>
<dbReference type="EC" id="1.1.1.169" evidence="4 11"/>
<keyword evidence="7 11" id="KW-0521">NADP</keyword>
<dbReference type="SUPFAM" id="SSF51735">
    <property type="entry name" value="NAD(P)-binding Rossmann-fold domains"/>
    <property type="match status" value="1"/>
</dbReference>
<dbReference type="InterPro" id="IPR036291">
    <property type="entry name" value="NAD(P)-bd_dom_sf"/>
</dbReference>
<dbReference type="InterPro" id="IPR013332">
    <property type="entry name" value="KPR_N"/>
</dbReference>